<evidence type="ECO:0000259" key="1">
    <source>
        <dbReference type="Pfam" id="PF21926"/>
    </source>
</evidence>
<dbReference type="AlphaFoldDB" id="A0A1V8RPS4"/>
<accession>A0A1V8RPS4</accession>
<protein>
    <recommendedName>
        <fullName evidence="1">N-acyl amino acid synthase FeeM catalytic core domain-containing protein</fullName>
    </recommendedName>
</protein>
<dbReference type="SUPFAM" id="SSF55729">
    <property type="entry name" value="Acyl-CoA N-acyltransferases (Nat)"/>
    <property type="match status" value="1"/>
</dbReference>
<dbReference type="Gene3D" id="3.40.630.30">
    <property type="match status" value="1"/>
</dbReference>
<feature type="domain" description="N-acyl amino acid synthase FeeM catalytic core" evidence="1">
    <location>
        <begin position="41"/>
        <end position="200"/>
    </location>
</feature>
<dbReference type="InterPro" id="IPR016181">
    <property type="entry name" value="Acyl_CoA_acyltransferase"/>
</dbReference>
<dbReference type="Proteomes" id="UP000191905">
    <property type="component" value="Unassembled WGS sequence"/>
</dbReference>
<sequence length="250" mass="28852">MPHDAAERRAAPQASRLAEKVSALLERTEYRRCDKGEDLEDIYRLRYKSYRSNDMIPDSENHVISDELDEAPNVHRFGVYVDQELVSTMRIHHVTRETPMSASTKAFGDIVYPMLDQGLTFVCMSRQASDPEWSKVYAQLPYLTMRLAGMACFYFEAPYGLSVVRDDHAGFYKRIYYSEQISDARGYPGVFNKVILFRTDAYGNRERFYARFPFFRSTPVERRLLFQPLGEGELAPLTILPTAKYYSAAA</sequence>
<name>A0A1V8RPS4_9HYPH</name>
<dbReference type="InterPro" id="IPR054597">
    <property type="entry name" value="FeeM_cat"/>
</dbReference>
<gene>
    <name evidence="2" type="ORF">BFN67_04435</name>
</gene>
<proteinExistence type="predicted"/>
<evidence type="ECO:0000313" key="2">
    <source>
        <dbReference type="EMBL" id="OQM74969.1"/>
    </source>
</evidence>
<reference evidence="2 3" key="1">
    <citation type="journal article" date="2016" name="Int. J. Syst. Evol. Microbiol.">
        <title>Pseudaminobacter manganicus sp. nov., isolated from sludge of a manganese mine.</title>
        <authorList>
            <person name="Li J."/>
            <person name="Huang J."/>
            <person name="Liao S."/>
            <person name="Wang G."/>
        </authorList>
    </citation>
    <scope>NUCLEOTIDE SEQUENCE [LARGE SCALE GENOMIC DNA]</scope>
    <source>
        <strain evidence="2 3">JH-7</strain>
    </source>
</reference>
<dbReference type="STRING" id="1873176.BFN67_04435"/>
<comment type="caution">
    <text evidence="2">The sequence shown here is derived from an EMBL/GenBank/DDBJ whole genome shotgun (WGS) entry which is preliminary data.</text>
</comment>
<evidence type="ECO:0000313" key="3">
    <source>
        <dbReference type="Proteomes" id="UP000191905"/>
    </source>
</evidence>
<dbReference type="EMBL" id="MDET01000023">
    <property type="protein sequence ID" value="OQM74969.1"/>
    <property type="molecule type" value="Genomic_DNA"/>
</dbReference>
<organism evidence="2 3">
    <name type="scientific">Manganibacter manganicus</name>
    <dbReference type="NCBI Taxonomy" id="1873176"/>
    <lineage>
        <taxon>Bacteria</taxon>
        <taxon>Pseudomonadati</taxon>
        <taxon>Pseudomonadota</taxon>
        <taxon>Alphaproteobacteria</taxon>
        <taxon>Hyphomicrobiales</taxon>
        <taxon>Phyllobacteriaceae</taxon>
        <taxon>Manganibacter</taxon>
    </lineage>
</organism>
<dbReference type="Pfam" id="PF21926">
    <property type="entry name" value="FeeM"/>
    <property type="match status" value="1"/>
</dbReference>
<keyword evidence="3" id="KW-1185">Reference proteome</keyword>